<dbReference type="EMBL" id="JBBNGE010000032">
    <property type="protein sequence ID" value="MEQ2508583.1"/>
    <property type="molecule type" value="Genomic_DNA"/>
</dbReference>
<gene>
    <name evidence="1" type="ORF">AAAT87_09880</name>
</gene>
<evidence type="ECO:0000313" key="2">
    <source>
        <dbReference type="Proteomes" id="UP001465717"/>
    </source>
</evidence>
<comment type="caution">
    <text evidence="1">The sequence shown here is derived from an EMBL/GenBank/DDBJ whole genome shotgun (WGS) entry which is preliminary data.</text>
</comment>
<reference evidence="1 2" key="1">
    <citation type="submission" date="2024-04" db="EMBL/GenBank/DDBJ databases">
        <title>Human intestinal bacterial collection.</title>
        <authorList>
            <person name="Pauvert C."/>
            <person name="Hitch T.C.A."/>
            <person name="Clavel T."/>
        </authorList>
    </citation>
    <scope>NUCLEOTIDE SEQUENCE [LARGE SCALE GENOMIC DNA]</scope>
    <source>
        <strain evidence="1 2">CLA-AA-H174</strain>
    </source>
</reference>
<dbReference type="RefSeq" id="WP_349226312.1">
    <property type="nucleotide sequence ID" value="NZ_JBBNFG020000004.1"/>
</dbReference>
<proteinExistence type="predicted"/>
<keyword evidence="2" id="KW-1185">Reference proteome</keyword>
<accession>A0ABV1FZI8</accession>
<sequence length="121" mass="13892">MKEQLGISASKEELLGYFTQPSYEEARLAWKELMGKWNQEKVPEVAKNGTIPWPDILGSLYEHPERIQTTEGCCSLCHNKLLIHDFRSPSWTWTSLCGRGGMLTFCPNCLHQENFSLDIMN</sequence>
<organism evidence="1 2">
    <name type="scientific">Segatella sinensis</name>
    <dbReference type="NCBI Taxonomy" id="3085167"/>
    <lineage>
        <taxon>Bacteria</taxon>
        <taxon>Pseudomonadati</taxon>
        <taxon>Bacteroidota</taxon>
        <taxon>Bacteroidia</taxon>
        <taxon>Bacteroidales</taxon>
        <taxon>Prevotellaceae</taxon>
        <taxon>Segatella</taxon>
    </lineage>
</organism>
<dbReference type="Proteomes" id="UP001465717">
    <property type="component" value="Unassembled WGS sequence"/>
</dbReference>
<evidence type="ECO:0000313" key="1">
    <source>
        <dbReference type="EMBL" id="MEQ2508583.1"/>
    </source>
</evidence>
<name>A0ABV1FZI8_9BACT</name>
<protein>
    <submittedName>
        <fullName evidence="1">Uncharacterized protein</fullName>
    </submittedName>
</protein>